<dbReference type="EMBL" id="BMUU01000005">
    <property type="protein sequence ID" value="GGY37267.1"/>
    <property type="molecule type" value="Genomic_DNA"/>
</dbReference>
<sequence>MPLPGADTLTDTPGTFASRITFWIAASSRAVTAGVIRAKPEPLDAEAEGVGAGGVVAA</sequence>
<protein>
    <submittedName>
        <fullName evidence="1">Uncharacterized protein</fullName>
    </submittedName>
</protein>
<dbReference type="Proteomes" id="UP000600946">
    <property type="component" value="Unassembled WGS sequence"/>
</dbReference>
<accession>A0ABQ3A8Z6</accession>
<evidence type="ECO:0000313" key="1">
    <source>
        <dbReference type="EMBL" id="GGY37267.1"/>
    </source>
</evidence>
<gene>
    <name evidence="1" type="ORF">GCM10010326_34020</name>
</gene>
<organism evidence="1 2">
    <name type="scientific">Streptomyces xanthochromogenes</name>
    <dbReference type="NCBI Taxonomy" id="67384"/>
    <lineage>
        <taxon>Bacteria</taxon>
        <taxon>Bacillati</taxon>
        <taxon>Actinomycetota</taxon>
        <taxon>Actinomycetes</taxon>
        <taxon>Kitasatosporales</taxon>
        <taxon>Streptomycetaceae</taxon>
        <taxon>Streptomyces</taxon>
    </lineage>
</organism>
<name>A0ABQ3A8Z6_9ACTN</name>
<keyword evidence="2" id="KW-1185">Reference proteome</keyword>
<reference evidence="2" key="1">
    <citation type="journal article" date="2019" name="Int. J. Syst. Evol. Microbiol.">
        <title>The Global Catalogue of Microorganisms (GCM) 10K type strain sequencing project: providing services to taxonomists for standard genome sequencing and annotation.</title>
        <authorList>
            <consortium name="The Broad Institute Genomics Platform"/>
            <consortium name="The Broad Institute Genome Sequencing Center for Infectious Disease"/>
            <person name="Wu L."/>
            <person name="Ma J."/>
        </authorList>
    </citation>
    <scope>NUCLEOTIDE SEQUENCE [LARGE SCALE GENOMIC DNA]</scope>
    <source>
        <strain evidence="2">JCM 4594</strain>
    </source>
</reference>
<comment type="caution">
    <text evidence="1">The sequence shown here is derived from an EMBL/GenBank/DDBJ whole genome shotgun (WGS) entry which is preliminary data.</text>
</comment>
<proteinExistence type="predicted"/>
<evidence type="ECO:0000313" key="2">
    <source>
        <dbReference type="Proteomes" id="UP000600946"/>
    </source>
</evidence>